<protein>
    <submittedName>
        <fullName evidence="1">Uncharacterized protein</fullName>
    </submittedName>
</protein>
<accession>A0A964FML8</accession>
<reference evidence="1" key="1">
    <citation type="journal article" date="2021" name="Antonie Van Leeuwenhoek">
        <title>Draft genome and description of Waterburya agarophytonicola gen. nov. sp. nov. (Pleurocapsales, Cyanobacteria): a seaweed symbiont.</title>
        <authorList>
            <person name="Bonthond G."/>
            <person name="Shalygin S."/>
            <person name="Bayer T."/>
            <person name="Weinberger F."/>
        </authorList>
    </citation>
    <scope>NUCLEOTIDE SEQUENCE</scope>
    <source>
        <strain evidence="1">KI4</strain>
    </source>
</reference>
<keyword evidence="2" id="KW-1185">Reference proteome</keyword>
<organism evidence="1 2">
    <name type="scientific">Waterburya agarophytonicola KI4</name>
    <dbReference type="NCBI Taxonomy" id="2874699"/>
    <lineage>
        <taxon>Bacteria</taxon>
        <taxon>Bacillati</taxon>
        <taxon>Cyanobacteriota</taxon>
        <taxon>Cyanophyceae</taxon>
        <taxon>Pleurocapsales</taxon>
        <taxon>Hyellaceae</taxon>
        <taxon>Waterburya</taxon>
        <taxon>Waterburya agarophytonicola</taxon>
    </lineage>
</organism>
<name>A0A964FML8_9CYAN</name>
<gene>
    <name evidence="1" type="ORF">I4641_23530</name>
</gene>
<evidence type="ECO:0000313" key="2">
    <source>
        <dbReference type="Proteomes" id="UP000729733"/>
    </source>
</evidence>
<dbReference type="Proteomes" id="UP000729733">
    <property type="component" value="Unassembled WGS sequence"/>
</dbReference>
<evidence type="ECO:0000313" key="1">
    <source>
        <dbReference type="EMBL" id="MCC0179908.1"/>
    </source>
</evidence>
<dbReference type="AlphaFoldDB" id="A0A964FML8"/>
<proteinExistence type="predicted"/>
<sequence length="70" mass="7803">MTNPIPDKLSTLFDPIVQEAVDEAIEQHRTLGHAIAQSDEDGNVVEIQPKDIIPLAQKLKQRQQKTSQVS</sequence>
<dbReference type="EMBL" id="JADWDC010000137">
    <property type="protein sequence ID" value="MCC0179908.1"/>
    <property type="molecule type" value="Genomic_DNA"/>
</dbReference>
<dbReference type="RefSeq" id="WP_229643008.1">
    <property type="nucleotide sequence ID" value="NZ_JADWDC010000137.1"/>
</dbReference>
<comment type="caution">
    <text evidence="1">The sequence shown here is derived from an EMBL/GenBank/DDBJ whole genome shotgun (WGS) entry which is preliminary data.</text>
</comment>